<dbReference type="EMBL" id="WBMT01000014">
    <property type="protein sequence ID" value="KAB2345086.1"/>
    <property type="molecule type" value="Genomic_DNA"/>
</dbReference>
<gene>
    <name evidence="6" type="ORF">F8566_27790</name>
</gene>
<reference evidence="6 7" key="1">
    <citation type="submission" date="2019-09" db="EMBL/GenBank/DDBJ databases">
        <title>Actinomadura physcomitrii sp. nov., a novel actinomycete isolated from moss [Physcomitrium sphaericum (Ludw) Fuernr].</title>
        <authorList>
            <person name="Zhuang X."/>
            <person name="Liu C."/>
        </authorList>
    </citation>
    <scope>NUCLEOTIDE SEQUENCE [LARGE SCALE GENOMIC DNA]</scope>
    <source>
        <strain evidence="6 7">HMC1</strain>
    </source>
</reference>
<comment type="caution">
    <text evidence="6">The sequence shown here is derived from an EMBL/GenBank/DDBJ whole genome shotgun (WGS) entry which is preliminary data.</text>
</comment>
<dbReference type="PANTHER" id="PTHR43343">
    <property type="entry name" value="PEPTIDASE S12"/>
    <property type="match status" value="1"/>
</dbReference>
<dbReference type="GO" id="GO:0006508">
    <property type="term" value="P:proteolysis"/>
    <property type="evidence" value="ECO:0007669"/>
    <property type="project" value="UniProtKB-KW"/>
</dbReference>
<keyword evidence="2" id="KW-0378">Hydrolase</keyword>
<evidence type="ECO:0000313" key="7">
    <source>
        <dbReference type="Proteomes" id="UP000468735"/>
    </source>
</evidence>
<evidence type="ECO:0000256" key="4">
    <source>
        <dbReference type="SAM" id="Phobius"/>
    </source>
</evidence>
<feature type="transmembrane region" description="Helical" evidence="4">
    <location>
        <begin position="12"/>
        <end position="35"/>
    </location>
</feature>
<accession>A0A6H9YGY5</accession>
<dbReference type="Gene3D" id="2.30.42.10">
    <property type="match status" value="1"/>
</dbReference>
<dbReference type="InterPro" id="IPR036034">
    <property type="entry name" value="PDZ_sf"/>
</dbReference>
<dbReference type="PANTHER" id="PTHR43343:SF3">
    <property type="entry name" value="PROTEASE DO-LIKE 8, CHLOROPLASTIC"/>
    <property type="match status" value="1"/>
</dbReference>
<evidence type="ECO:0000256" key="2">
    <source>
        <dbReference type="ARBA" id="ARBA00022801"/>
    </source>
</evidence>
<dbReference type="AlphaFoldDB" id="A0A6H9YGY5"/>
<dbReference type="GO" id="GO:0004252">
    <property type="term" value="F:serine-type endopeptidase activity"/>
    <property type="evidence" value="ECO:0007669"/>
    <property type="project" value="InterPro"/>
</dbReference>
<keyword evidence="1 6" id="KW-0645">Protease</keyword>
<dbReference type="InterPro" id="IPR009003">
    <property type="entry name" value="Peptidase_S1_PA"/>
</dbReference>
<dbReference type="RefSeq" id="WP_151564798.1">
    <property type="nucleotide sequence ID" value="NZ_WBMT01000014.1"/>
</dbReference>
<keyword evidence="7" id="KW-1185">Reference proteome</keyword>
<evidence type="ECO:0000256" key="3">
    <source>
        <dbReference type="SAM" id="MobiDB-lite"/>
    </source>
</evidence>
<organism evidence="6 7">
    <name type="scientific">Actinomadura rudentiformis</name>
    <dbReference type="NCBI Taxonomy" id="359158"/>
    <lineage>
        <taxon>Bacteria</taxon>
        <taxon>Bacillati</taxon>
        <taxon>Actinomycetota</taxon>
        <taxon>Actinomycetes</taxon>
        <taxon>Streptosporangiales</taxon>
        <taxon>Thermomonosporaceae</taxon>
        <taxon>Actinomadura</taxon>
    </lineage>
</organism>
<dbReference type="InterPro" id="IPR001478">
    <property type="entry name" value="PDZ"/>
</dbReference>
<feature type="region of interest" description="Disordered" evidence="3">
    <location>
        <begin position="44"/>
        <end position="70"/>
    </location>
</feature>
<feature type="domain" description="PDZ" evidence="5">
    <location>
        <begin position="262"/>
        <end position="332"/>
    </location>
</feature>
<keyword evidence="4" id="KW-0812">Transmembrane</keyword>
<sequence>MHESRSGRGAGTAGGCVVVAALVVAAAFALVSVLLGRPIPGLQQQGDTVAAPQSTAEAPRSTKPSGRRPGVVNIFTEQGLRNSGAAGTGIVIDPSGLVLTNNHVIQGATEIRGTNTDNRRTYRAEVLGYQKAGDIALIRLTGAAGLKPAVFDTSGDTRRGDVVTAVGNAGGKGGNPEVVTGTITALDREITATDQSDGSSERLSGLIETNAPIKPGDSGGPLLNTKGRVIGMNTAASANYSMKLEGGSRGYAITSRQAMAIVRQIQRGDTSNGVHIGRTALLGVQVRTPTTESGGQGNGAFITGLIPGTPAERDGLRRSTTIVALDDEPVDSPGGLTDLLLQHQPGDTVRVIWMDRAGNRFATPVTLGNGPPQ</sequence>
<dbReference type="Proteomes" id="UP000468735">
    <property type="component" value="Unassembled WGS sequence"/>
</dbReference>
<dbReference type="SUPFAM" id="SSF50156">
    <property type="entry name" value="PDZ domain-like"/>
    <property type="match status" value="1"/>
</dbReference>
<dbReference type="OrthoDB" id="73775at2"/>
<name>A0A6H9YGY5_9ACTN</name>
<keyword evidence="4" id="KW-1133">Transmembrane helix</keyword>
<dbReference type="Gene3D" id="2.40.10.120">
    <property type="match status" value="1"/>
</dbReference>
<evidence type="ECO:0000313" key="6">
    <source>
        <dbReference type="EMBL" id="KAB2345086.1"/>
    </source>
</evidence>
<protein>
    <submittedName>
        <fullName evidence="6">Trypsin-like serine protease</fullName>
    </submittedName>
</protein>
<evidence type="ECO:0000256" key="1">
    <source>
        <dbReference type="ARBA" id="ARBA00022670"/>
    </source>
</evidence>
<dbReference type="PROSITE" id="PS50106">
    <property type="entry name" value="PDZ"/>
    <property type="match status" value="1"/>
</dbReference>
<dbReference type="InterPro" id="IPR051201">
    <property type="entry name" value="Chloro_Bact_Ser_Proteases"/>
</dbReference>
<dbReference type="InterPro" id="IPR001940">
    <property type="entry name" value="Peptidase_S1C"/>
</dbReference>
<dbReference type="Pfam" id="PF13365">
    <property type="entry name" value="Trypsin_2"/>
    <property type="match status" value="1"/>
</dbReference>
<dbReference type="SUPFAM" id="SSF50494">
    <property type="entry name" value="Trypsin-like serine proteases"/>
    <property type="match status" value="1"/>
</dbReference>
<dbReference type="PRINTS" id="PR00834">
    <property type="entry name" value="PROTEASES2C"/>
</dbReference>
<feature type="compositionally biased region" description="Polar residues" evidence="3">
    <location>
        <begin position="44"/>
        <end position="56"/>
    </location>
</feature>
<evidence type="ECO:0000259" key="5">
    <source>
        <dbReference type="PROSITE" id="PS50106"/>
    </source>
</evidence>
<proteinExistence type="predicted"/>
<keyword evidence="4" id="KW-0472">Membrane</keyword>